<dbReference type="RefSeq" id="WP_110379643.1">
    <property type="nucleotide sequence ID" value="NZ_CP029288.2"/>
</dbReference>
<evidence type="ECO:0000313" key="3">
    <source>
        <dbReference type="Proteomes" id="UP000248410"/>
    </source>
</evidence>
<protein>
    <recommendedName>
        <fullName evidence="4">ABC transporter permease</fullName>
    </recommendedName>
</protein>
<keyword evidence="1" id="KW-0472">Membrane</keyword>
<proteinExistence type="predicted"/>
<feature type="transmembrane region" description="Helical" evidence="1">
    <location>
        <begin position="460"/>
        <end position="482"/>
    </location>
</feature>
<dbReference type="AlphaFoldDB" id="A0A2U9IL60"/>
<dbReference type="GeneID" id="36837050"/>
<gene>
    <name evidence="2" type="ORF">DFR86_03735</name>
</gene>
<feature type="transmembrane region" description="Helical" evidence="1">
    <location>
        <begin position="12"/>
        <end position="37"/>
    </location>
</feature>
<feature type="transmembrane region" description="Helical" evidence="1">
    <location>
        <begin position="277"/>
        <end position="296"/>
    </location>
</feature>
<evidence type="ECO:0000256" key="1">
    <source>
        <dbReference type="SAM" id="Phobius"/>
    </source>
</evidence>
<dbReference type="SUPFAM" id="SSF49478">
    <property type="entry name" value="Cna protein B-type domain"/>
    <property type="match status" value="1"/>
</dbReference>
<accession>A0A2U9IL60</accession>
<dbReference type="EMBL" id="CP029288">
    <property type="protein sequence ID" value="AWR96753.1"/>
    <property type="molecule type" value="Genomic_DNA"/>
</dbReference>
<dbReference type="KEGG" id="asul:DFR86_03735"/>
<feature type="transmembrane region" description="Helical" evidence="1">
    <location>
        <begin position="362"/>
        <end position="386"/>
    </location>
</feature>
<keyword evidence="3" id="KW-1185">Reference proteome</keyword>
<organism evidence="2 3">
    <name type="scientific">Acidianus sulfidivorans JP7</name>
    <dbReference type="NCBI Taxonomy" id="619593"/>
    <lineage>
        <taxon>Archaea</taxon>
        <taxon>Thermoproteota</taxon>
        <taxon>Thermoprotei</taxon>
        <taxon>Sulfolobales</taxon>
        <taxon>Sulfolobaceae</taxon>
        <taxon>Acidianus</taxon>
    </lineage>
</organism>
<dbReference type="Pfam" id="PF12679">
    <property type="entry name" value="ABC2_membrane_2"/>
    <property type="match status" value="1"/>
</dbReference>
<dbReference type="Proteomes" id="UP000248410">
    <property type="component" value="Chromosome"/>
</dbReference>
<feature type="transmembrane region" description="Helical" evidence="1">
    <location>
        <begin position="323"/>
        <end position="350"/>
    </location>
</feature>
<reference evidence="2 3" key="1">
    <citation type="submission" date="2018-05" db="EMBL/GenBank/DDBJ databases">
        <title>Complete Genome Sequences of Extremely Thermoacidophilic, Metal-Mobilizing Type-Strain Members of the Archaeal Family Sulfolobaceae: Acidianus brierleyi DSM-1651T, Acidianus sulfidivorans DSM-18786T, Metallosphaera hakonensis DSM-7519T, and Metallosphaera prunae DSM-10039T.</title>
        <authorList>
            <person name="Counts J.A."/>
            <person name="Kelly R.M."/>
        </authorList>
    </citation>
    <scope>NUCLEOTIDE SEQUENCE [LARGE SCALE GENOMIC DNA]</scope>
    <source>
        <strain evidence="2 3">JP7</strain>
    </source>
</reference>
<dbReference type="Gene3D" id="2.60.40.10">
    <property type="entry name" value="Immunoglobulins"/>
    <property type="match status" value="1"/>
</dbReference>
<keyword evidence="1" id="KW-0812">Transmembrane</keyword>
<dbReference type="InterPro" id="IPR013783">
    <property type="entry name" value="Ig-like_fold"/>
</dbReference>
<sequence>MANSFIYDFKRTFLRFSTIFFIIIFGLAGIGVSYLVYHFTISVEKATFVKINDVAIYLHENSASYLIGYAFNNQGNPISGAKVELLNSTGVIETLETNSSGYFEFKNPPVSSTIEIIYNSQKVNESYSAIIDGIVDNTTTAFASAFTDTSFTSSPISFIILNTQGDKATLIAATTTKNINLTYTFTPNTIDNSTELNNILETNGTTVFLPNYINKLTITVVNKPEYIYTSALSNTLFTGGISSAPHLRRPLLIISSNVFYPHTVAFNSIVTSALSNAGIFASFFPILMFYLAYTIFAKPRDSGALLFLLSKPITRRELYVNRLLGGSLTGIVAALVYSILTFGIIDYLIYSSSGVLVPMNVLILSFVGIAIELVAFYSLVLMIPTFVRSAGGNLGISIFLYFLFGIIWNIIADIIAGFSNVANITKISYELDYFNPFGIVDFAEYFIENPYTIVSSGGVIHLPLVIISSALWIIIPTIIGLMRIQKIDI</sequence>
<evidence type="ECO:0008006" key="4">
    <source>
        <dbReference type="Google" id="ProtNLM"/>
    </source>
</evidence>
<dbReference type="GO" id="GO:0140359">
    <property type="term" value="F:ABC-type transporter activity"/>
    <property type="evidence" value="ECO:0007669"/>
    <property type="project" value="InterPro"/>
</dbReference>
<dbReference type="OrthoDB" id="86287at2157"/>
<feature type="transmembrane region" description="Helical" evidence="1">
    <location>
        <begin position="398"/>
        <end position="418"/>
    </location>
</feature>
<keyword evidence="1" id="KW-1133">Transmembrane helix</keyword>
<evidence type="ECO:0000313" key="2">
    <source>
        <dbReference type="EMBL" id="AWR96753.1"/>
    </source>
</evidence>
<name>A0A2U9IL60_9CREN</name>
<dbReference type="GO" id="GO:0005886">
    <property type="term" value="C:plasma membrane"/>
    <property type="evidence" value="ECO:0007669"/>
    <property type="project" value="UniProtKB-SubCell"/>
</dbReference>